<dbReference type="PANTHER" id="PTHR36847">
    <property type="entry name" value="AMIDOLIGASE ENZYME"/>
    <property type="match status" value="1"/>
</dbReference>
<feature type="region of interest" description="Disordered" evidence="1">
    <location>
        <begin position="1"/>
        <end position="43"/>
    </location>
</feature>
<dbReference type="OrthoDB" id="4172364at2759"/>
<dbReference type="PANTHER" id="PTHR36847:SF1">
    <property type="entry name" value="AMIDOLIGASE ENZYME"/>
    <property type="match status" value="1"/>
</dbReference>
<dbReference type="RefSeq" id="XP_007787242.1">
    <property type="nucleotide sequence ID" value="XM_007789052.1"/>
</dbReference>
<dbReference type="AlphaFoldDB" id="U1HWS8"/>
<evidence type="ECO:0000313" key="2">
    <source>
        <dbReference type="EMBL" id="ERF75230.1"/>
    </source>
</evidence>
<dbReference type="Proteomes" id="UP000019373">
    <property type="component" value="Unassembled WGS sequence"/>
</dbReference>
<keyword evidence="3" id="KW-1185">Reference proteome</keyword>
<dbReference type="HOGENOM" id="CLU_660562_0_0_1"/>
<dbReference type="eggNOG" id="ENOG502SUNA">
    <property type="taxonomic scope" value="Eukaryota"/>
</dbReference>
<dbReference type="InterPro" id="IPR022025">
    <property type="entry name" value="Amidoligase_2"/>
</dbReference>
<feature type="compositionally biased region" description="Polar residues" evidence="1">
    <location>
        <begin position="9"/>
        <end position="25"/>
    </location>
</feature>
<dbReference type="GeneID" id="19235087"/>
<gene>
    <name evidence="2" type="ORF">EPUS_00022</name>
</gene>
<evidence type="ECO:0000313" key="3">
    <source>
        <dbReference type="Proteomes" id="UP000019373"/>
    </source>
</evidence>
<reference evidence="3" key="1">
    <citation type="journal article" date="2014" name="BMC Genomics">
        <title>Genome characteristics reveal the impact of lichenization on lichen-forming fungus Endocarpon pusillum Hedwig (Verrucariales, Ascomycota).</title>
        <authorList>
            <person name="Wang Y.-Y."/>
            <person name="Liu B."/>
            <person name="Zhang X.-Y."/>
            <person name="Zhou Q.-M."/>
            <person name="Zhang T."/>
            <person name="Li H."/>
            <person name="Yu Y.-F."/>
            <person name="Zhang X.-L."/>
            <person name="Hao X.-Y."/>
            <person name="Wang M."/>
            <person name="Wang L."/>
            <person name="Wei J.-C."/>
        </authorList>
    </citation>
    <scope>NUCLEOTIDE SEQUENCE [LARGE SCALE GENOMIC DNA]</scope>
    <source>
        <strain evidence="3">Z07020 / HMAS-L-300199</strain>
    </source>
</reference>
<evidence type="ECO:0008006" key="4">
    <source>
        <dbReference type="Google" id="ProtNLM"/>
    </source>
</evidence>
<proteinExistence type="predicted"/>
<name>U1HWS8_ENDPU</name>
<evidence type="ECO:0000256" key="1">
    <source>
        <dbReference type="SAM" id="MobiDB-lite"/>
    </source>
</evidence>
<dbReference type="EMBL" id="KE720815">
    <property type="protein sequence ID" value="ERF75230.1"/>
    <property type="molecule type" value="Genomic_DNA"/>
</dbReference>
<accession>U1HWS8</accession>
<organism evidence="2 3">
    <name type="scientific">Endocarpon pusillum (strain Z07020 / HMAS-L-300199)</name>
    <name type="common">Lichen-forming fungus</name>
    <dbReference type="NCBI Taxonomy" id="1263415"/>
    <lineage>
        <taxon>Eukaryota</taxon>
        <taxon>Fungi</taxon>
        <taxon>Dikarya</taxon>
        <taxon>Ascomycota</taxon>
        <taxon>Pezizomycotina</taxon>
        <taxon>Eurotiomycetes</taxon>
        <taxon>Chaetothyriomycetidae</taxon>
        <taxon>Verrucariales</taxon>
        <taxon>Verrucariaceae</taxon>
        <taxon>Endocarpon</taxon>
    </lineage>
</organism>
<protein>
    <recommendedName>
        <fullName evidence="4">Amidoligase enzyme</fullName>
    </recommendedName>
</protein>
<dbReference type="Pfam" id="PF12224">
    <property type="entry name" value="Amidoligase_2"/>
    <property type="match status" value="1"/>
</dbReference>
<sequence length="386" mass="44186">MAAIACTPTAGTKTRPSSSQASANPPCTPRARVQSSTRQAHGPIGMPWEPPVLPVPSSPPHAVLGPRAEPLTETKKRTITVGIESEFELDPRHEDGDNAMLPEFVTALAMKHNQMVPGPIEMVSPILEAYPGSKWREDVEATWKYLQDQYHITTNRRCSTHVHLSLDPFYTIPEIKRIAQACIYFEPAFEAIVPPGRRFNPYAKSNWLDSPTVARGDTSRSELIAAIEGEVQVDVIARLMQHRDDREYAWNFWSLFRRRTIEFRKPPACTKPEEVLAWAELALSFIQACIKYENTTQLQKVPPTIGGLRWFMSQFTEPGLNEPKRMQRLWWGRSSNAMVQPYPQPVGFWWWEGAERLAMIERLKRLRETEMKQGQALARRRRAPFW</sequence>